<name>A0A2C9VDP1_MANES</name>
<dbReference type="OMA" id="YTNNHAN"/>
<keyword evidence="2" id="KW-1185">Reference proteome</keyword>
<dbReference type="Proteomes" id="UP000091857">
    <property type="component" value="Chromosome 8"/>
</dbReference>
<gene>
    <name evidence="1" type="ORF">MANES_08G055600v8</name>
</gene>
<comment type="caution">
    <text evidence="1">The sequence shown here is derived from an EMBL/GenBank/DDBJ whole genome shotgun (WGS) entry which is preliminary data.</text>
</comment>
<organism evidence="1 2">
    <name type="scientific">Manihot esculenta</name>
    <name type="common">Cassava</name>
    <name type="synonym">Jatropha manihot</name>
    <dbReference type="NCBI Taxonomy" id="3983"/>
    <lineage>
        <taxon>Eukaryota</taxon>
        <taxon>Viridiplantae</taxon>
        <taxon>Streptophyta</taxon>
        <taxon>Embryophyta</taxon>
        <taxon>Tracheophyta</taxon>
        <taxon>Spermatophyta</taxon>
        <taxon>Magnoliopsida</taxon>
        <taxon>eudicotyledons</taxon>
        <taxon>Gunneridae</taxon>
        <taxon>Pentapetalae</taxon>
        <taxon>rosids</taxon>
        <taxon>fabids</taxon>
        <taxon>Malpighiales</taxon>
        <taxon>Euphorbiaceae</taxon>
        <taxon>Crotonoideae</taxon>
        <taxon>Manihoteae</taxon>
        <taxon>Manihot</taxon>
    </lineage>
</organism>
<protein>
    <submittedName>
        <fullName evidence="1">Uncharacterized protein</fullName>
    </submittedName>
</protein>
<reference evidence="2" key="1">
    <citation type="journal article" date="2016" name="Nat. Biotechnol.">
        <title>Sequencing wild and cultivated cassava and related species reveals extensive interspecific hybridization and genetic diversity.</title>
        <authorList>
            <person name="Bredeson J.V."/>
            <person name="Lyons J.B."/>
            <person name="Prochnik S.E."/>
            <person name="Wu G.A."/>
            <person name="Ha C.M."/>
            <person name="Edsinger-Gonzales E."/>
            <person name="Grimwood J."/>
            <person name="Schmutz J."/>
            <person name="Rabbi I.Y."/>
            <person name="Egesi C."/>
            <person name="Nauluvula P."/>
            <person name="Lebot V."/>
            <person name="Ndunguru J."/>
            <person name="Mkamilo G."/>
            <person name="Bart R.S."/>
            <person name="Setter T.L."/>
            <person name="Gleadow R.M."/>
            <person name="Kulakow P."/>
            <person name="Ferguson M.E."/>
            <person name="Rounsley S."/>
            <person name="Rokhsar D.S."/>
        </authorList>
    </citation>
    <scope>NUCLEOTIDE SEQUENCE [LARGE SCALE GENOMIC DNA]</scope>
    <source>
        <strain evidence="2">cv. AM560-2</strain>
    </source>
</reference>
<evidence type="ECO:0000313" key="1">
    <source>
        <dbReference type="EMBL" id="OAY43266.1"/>
    </source>
</evidence>
<proteinExistence type="predicted"/>
<dbReference type="PANTHER" id="PTHR38223">
    <property type="match status" value="1"/>
</dbReference>
<dbReference type="PANTHER" id="PTHR38223:SF4">
    <property type="match status" value="1"/>
</dbReference>
<accession>A0A2C9VDP1</accession>
<dbReference type="Gramene" id="Manes.08G055600.1.v8.1">
    <property type="protein sequence ID" value="Manes.08G055600.1.v8.1.CDS.1"/>
    <property type="gene ID" value="Manes.08G055600.v8.1"/>
</dbReference>
<sequence>MAGLQQYYFFPTDFFYPRPQSVRVDTAQKSALPLQIQKRDISDDLKHPTSLSLVLYTNNHANKASAAISKIRSA</sequence>
<dbReference type="EMBL" id="CM004394">
    <property type="protein sequence ID" value="OAY43266.1"/>
    <property type="molecule type" value="Genomic_DNA"/>
</dbReference>
<dbReference type="AlphaFoldDB" id="A0A2C9VDP1"/>
<evidence type="ECO:0000313" key="2">
    <source>
        <dbReference type="Proteomes" id="UP000091857"/>
    </source>
</evidence>